<name>A0A9K3ED26_HELAN</name>
<organism evidence="1 2">
    <name type="scientific">Helianthus annuus</name>
    <name type="common">Common sunflower</name>
    <dbReference type="NCBI Taxonomy" id="4232"/>
    <lineage>
        <taxon>Eukaryota</taxon>
        <taxon>Viridiplantae</taxon>
        <taxon>Streptophyta</taxon>
        <taxon>Embryophyta</taxon>
        <taxon>Tracheophyta</taxon>
        <taxon>Spermatophyta</taxon>
        <taxon>Magnoliopsida</taxon>
        <taxon>eudicotyledons</taxon>
        <taxon>Gunneridae</taxon>
        <taxon>Pentapetalae</taxon>
        <taxon>asterids</taxon>
        <taxon>campanulids</taxon>
        <taxon>Asterales</taxon>
        <taxon>Asteraceae</taxon>
        <taxon>Asteroideae</taxon>
        <taxon>Heliantheae alliance</taxon>
        <taxon>Heliantheae</taxon>
        <taxon>Helianthus</taxon>
    </lineage>
</organism>
<reference evidence="1" key="1">
    <citation type="journal article" date="2017" name="Nature">
        <title>The sunflower genome provides insights into oil metabolism, flowering and Asterid evolution.</title>
        <authorList>
            <person name="Badouin H."/>
            <person name="Gouzy J."/>
            <person name="Grassa C.J."/>
            <person name="Murat F."/>
            <person name="Staton S.E."/>
            <person name="Cottret L."/>
            <person name="Lelandais-Briere C."/>
            <person name="Owens G.L."/>
            <person name="Carrere S."/>
            <person name="Mayjonade B."/>
            <person name="Legrand L."/>
            <person name="Gill N."/>
            <person name="Kane N.C."/>
            <person name="Bowers J.E."/>
            <person name="Hubner S."/>
            <person name="Bellec A."/>
            <person name="Berard A."/>
            <person name="Berges H."/>
            <person name="Blanchet N."/>
            <person name="Boniface M.C."/>
            <person name="Brunel D."/>
            <person name="Catrice O."/>
            <person name="Chaidir N."/>
            <person name="Claudel C."/>
            <person name="Donnadieu C."/>
            <person name="Faraut T."/>
            <person name="Fievet G."/>
            <person name="Helmstetter N."/>
            <person name="King M."/>
            <person name="Knapp S.J."/>
            <person name="Lai Z."/>
            <person name="Le Paslier M.C."/>
            <person name="Lippi Y."/>
            <person name="Lorenzon L."/>
            <person name="Mandel J.R."/>
            <person name="Marage G."/>
            <person name="Marchand G."/>
            <person name="Marquand E."/>
            <person name="Bret-Mestries E."/>
            <person name="Morien E."/>
            <person name="Nambeesan S."/>
            <person name="Nguyen T."/>
            <person name="Pegot-Espagnet P."/>
            <person name="Pouilly N."/>
            <person name="Raftis F."/>
            <person name="Sallet E."/>
            <person name="Schiex T."/>
            <person name="Thomas J."/>
            <person name="Vandecasteele C."/>
            <person name="Vares D."/>
            <person name="Vear F."/>
            <person name="Vautrin S."/>
            <person name="Crespi M."/>
            <person name="Mangin B."/>
            <person name="Burke J.M."/>
            <person name="Salse J."/>
            <person name="Munos S."/>
            <person name="Vincourt P."/>
            <person name="Rieseberg L.H."/>
            <person name="Langlade N.B."/>
        </authorList>
    </citation>
    <scope>NUCLEOTIDE SEQUENCE</scope>
    <source>
        <tissue evidence="1">Leaves</tissue>
    </source>
</reference>
<reference evidence="1" key="2">
    <citation type="submission" date="2020-06" db="EMBL/GenBank/DDBJ databases">
        <title>Helianthus annuus Genome sequencing and assembly Release 2.</title>
        <authorList>
            <person name="Gouzy J."/>
            <person name="Langlade N."/>
            <person name="Munos S."/>
        </authorList>
    </citation>
    <scope>NUCLEOTIDE SEQUENCE</scope>
    <source>
        <tissue evidence="1">Leaves</tissue>
    </source>
</reference>
<sequence length="58" mass="6966">MRYYSNLNKLNFVHTIPNSFPPSNFNRWQSLNGFGLMFPMWLKLILSPERMCRQDSVQ</sequence>
<evidence type="ECO:0000313" key="1">
    <source>
        <dbReference type="EMBL" id="KAF5770915.1"/>
    </source>
</evidence>
<dbReference type="Proteomes" id="UP000215914">
    <property type="component" value="Unassembled WGS sequence"/>
</dbReference>
<dbReference type="AlphaFoldDB" id="A0A9K3ED26"/>
<comment type="caution">
    <text evidence="1">The sequence shown here is derived from an EMBL/GenBank/DDBJ whole genome shotgun (WGS) entry which is preliminary data.</text>
</comment>
<keyword evidence="2" id="KW-1185">Reference proteome</keyword>
<protein>
    <submittedName>
        <fullName evidence="1">Uncharacterized protein</fullName>
    </submittedName>
</protein>
<dbReference type="Gramene" id="mRNA:HanXRQr2_Chr14g0664751">
    <property type="protein sequence ID" value="CDS:HanXRQr2_Chr14g0664751.1"/>
    <property type="gene ID" value="HanXRQr2_Chr14g0664751"/>
</dbReference>
<accession>A0A9K3ED26</accession>
<gene>
    <name evidence="1" type="ORF">HanXRQr2_Chr14g0664751</name>
</gene>
<evidence type="ECO:0000313" key="2">
    <source>
        <dbReference type="Proteomes" id="UP000215914"/>
    </source>
</evidence>
<proteinExistence type="predicted"/>
<dbReference type="EMBL" id="MNCJ02000329">
    <property type="protein sequence ID" value="KAF5770915.1"/>
    <property type="molecule type" value="Genomic_DNA"/>
</dbReference>